<reference evidence="2" key="2">
    <citation type="submission" date="2022-06" db="UniProtKB">
        <authorList>
            <consortium name="EnsemblMetazoa"/>
        </authorList>
    </citation>
    <scope>IDENTIFICATION</scope>
</reference>
<reference evidence="3" key="1">
    <citation type="submission" date="2010-06" db="EMBL/GenBank/DDBJ databases">
        <authorList>
            <person name="Jiang H."/>
            <person name="Abraham K."/>
            <person name="Ali S."/>
            <person name="Alsbrooks S.L."/>
            <person name="Anim B.N."/>
            <person name="Anosike U.S."/>
            <person name="Attaway T."/>
            <person name="Bandaranaike D.P."/>
            <person name="Battles P.K."/>
            <person name="Bell S.N."/>
            <person name="Bell A.V."/>
            <person name="Beltran B."/>
            <person name="Bickham C."/>
            <person name="Bustamante Y."/>
            <person name="Caleb T."/>
            <person name="Canada A."/>
            <person name="Cardenas V."/>
            <person name="Carter K."/>
            <person name="Chacko J."/>
            <person name="Chandrabose M.N."/>
            <person name="Chavez D."/>
            <person name="Chavez A."/>
            <person name="Chen L."/>
            <person name="Chu H.-S."/>
            <person name="Claassen K.J."/>
            <person name="Cockrell R."/>
            <person name="Collins M."/>
            <person name="Cooper J.A."/>
            <person name="Cree A."/>
            <person name="Curry S.M."/>
            <person name="Da Y."/>
            <person name="Dao M.D."/>
            <person name="Das B."/>
            <person name="Davila M.-L."/>
            <person name="Davy-Carroll L."/>
            <person name="Denson S."/>
            <person name="Dinh H."/>
            <person name="Ebong V.E."/>
            <person name="Edwards J.R."/>
            <person name="Egan A."/>
            <person name="El-Daye J."/>
            <person name="Escobedo L."/>
            <person name="Fernandez S."/>
            <person name="Fernando P.R."/>
            <person name="Flagg N."/>
            <person name="Forbes L.D."/>
            <person name="Fowler R.G."/>
            <person name="Fu Q."/>
            <person name="Gabisi R.A."/>
            <person name="Ganer J."/>
            <person name="Garbino Pronczuk A."/>
            <person name="Garcia R.M."/>
            <person name="Garner T."/>
            <person name="Garrett T.E."/>
            <person name="Gonzalez D.A."/>
            <person name="Hamid H."/>
            <person name="Hawkins E.S."/>
            <person name="Hirani K."/>
            <person name="Hogues M.E."/>
            <person name="Hollins B."/>
            <person name="Hsiao C.-H."/>
            <person name="Jabil R."/>
            <person name="James M.L."/>
            <person name="Jhangiani S.N."/>
            <person name="Johnson B."/>
            <person name="Johnson Q."/>
            <person name="Joshi V."/>
            <person name="Kalu J.B."/>
            <person name="Kam C."/>
            <person name="Kashfia A."/>
            <person name="Keebler J."/>
            <person name="Kisamo H."/>
            <person name="Kovar C.L."/>
            <person name="Lago L.A."/>
            <person name="Lai C.-Y."/>
            <person name="Laidlaw J."/>
            <person name="Lara F."/>
            <person name="Le T.-K."/>
            <person name="Lee S.L."/>
            <person name="Legall F.H."/>
            <person name="Lemon S.J."/>
            <person name="Lewis L.R."/>
            <person name="Li B."/>
            <person name="Liu Y."/>
            <person name="Liu Y.-S."/>
            <person name="Lopez J."/>
            <person name="Lozado R.J."/>
            <person name="Lu J."/>
            <person name="Madu R.C."/>
            <person name="Maheshwari M."/>
            <person name="Maheshwari R."/>
            <person name="Malloy K."/>
            <person name="Martinez E."/>
            <person name="Mathew T."/>
            <person name="Mercado I.C."/>
            <person name="Mercado C."/>
            <person name="Meyer B."/>
            <person name="Montgomery K."/>
            <person name="Morgan M.B."/>
            <person name="Munidasa M."/>
            <person name="Nazareth L.V."/>
            <person name="Nelson J."/>
            <person name="Ng B.M."/>
            <person name="Nguyen N.B."/>
            <person name="Nguyen P.Q."/>
            <person name="Nguyen T."/>
            <person name="Obregon M."/>
            <person name="Okwuonu G.O."/>
            <person name="Onwere C.G."/>
            <person name="Orozco G."/>
            <person name="Parra A."/>
            <person name="Patel S."/>
            <person name="Patil S."/>
            <person name="Perez A."/>
            <person name="Perez Y."/>
            <person name="Pham C."/>
            <person name="Primus E.L."/>
            <person name="Pu L.-L."/>
            <person name="Puazo M."/>
            <person name="Qin X."/>
            <person name="Quiroz J.B."/>
            <person name="Reese J."/>
            <person name="Richards S."/>
            <person name="Rives C.M."/>
            <person name="Robberts R."/>
            <person name="Ruiz S.J."/>
            <person name="Ruiz M.J."/>
            <person name="Santibanez J."/>
            <person name="Schneider B.W."/>
            <person name="Sisson I."/>
            <person name="Smith M."/>
            <person name="Sodergren E."/>
            <person name="Song X.-Z."/>
            <person name="Song B.B."/>
            <person name="Summersgill H."/>
            <person name="Thelus R."/>
            <person name="Thornton R.D."/>
            <person name="Trejos Z.Y."/>
            <person name="Usmani K."/>
            <person name="Vattathil S."/>
            <person name="Villasana D."/>
            <person name="Walker D.L."/>
            <person name="Wang S."/>
            <person name="Wang K."/>
            <person name="White C.S."/>
            <person name="Williams A.C."/>
            <person name="Williamson J."/>
            <person name="Wilson K."/>
            <person name="Woghiren I.O."/>
            <person name="Woodworth J.R."/>
            <person name="Worley K.C."/>
            <person name="Wright R.A."/>
            <person name="Wu W."/>
            <person name="Young L."/>
            <person name="Zhang L."/>
            <person name="Zhang J."/>
            <person name="Zhu Y."/>
            <person name="Muzny D.M."/>
            <person name="Weinstock G."/>
            <person name="Gibbs R.A."/>
        </authorList>
    </citation>
    <scope>NUCLEOTIDE SEQUENCE [LARGE SCALE GENOMIC DNA]</scope>
    <source>
        <strain evidence="3">LSR1</strain>
    </source>
</reference>
<feature type="region of interest" description="Disordered" evidence="1">
    <location>
        <begin position="39"/>
        <end position="68"/>
    </location>
</feature>
<protein>
    <submittedName>
        <fullName evidence="2">Uncharacterized protein</fullName>
    </submittedName>
</protein>
<evidence type="ECO:0000256" key="1">
    <source>
        <dbReference type="SAM" id="MobiDB-lite"/>
    </source>
</evidence>
<dbReference type="RefSeq" id="XP_029348196.1">
    <property type="nucleotide sequence ID" value="XM_029492336.1"/>
</dbReference>
<dbReference type="GeneID" id="115034849"/>
<dbReference type="AlphaFoldDB" id="A0A8R2NTS9"/>
<dbReference type="EnsemblMetazoa" id="XM_029492336.1">
    <property type="protein sequence ID" value="XP_029348196.1"/>
    <property type="gene ID" value="LOC115034849"/>
</dbReference>
<accession>A0A8R2NTS9</accession>
<organism evidence="2 3">
    <name type="scientific">Acyrthosiphon pisum</name>
    <name type="common">Pea aphid</name>
    <dbReference type="NCBI Taxonomy" id="7029"/>
    <lineage>
        <taxon>Eukaryota</taxon>
        <taxon>Metazoa</taxon>
        <taxon>Ecdysozoa</taxon>
        <taxon>Arthropoda</taxon>
        <taxon>Hexapoda</taxon>
        <taxon>Insecta</taxon>
        <taxon>Pterygota</taxon>
        <taxon>Neoptera</taxon>
        <taxon>Paraneoptera</taxon>
        <taxon>Hemiptera</taxon>
        <taxon>Sternorrhyncha</taxon>
        <taxon>Aphidomorpha</taxon>
        <taxon>Aphidoidea</taxon>
        <taxon>Aphididae</taxon>
        <taxon>Macrosiphini</taxon>
        <taxon>Acyrthosiphon</taxon>
    </lineage>
</organism>
<name>A0A8R2NTS9_ACYPI</name>
<keyword evidence="3" id="KW-1185">Reference proteome</keyword>
<evidence type="ECO:0000313" key="2">
    <source>
        <dbReference type="EnsemblMetazoa" id="XP_029348196.1"/>
    </source>
</evidence>
<proteinExistence type="predicted"/>
<dbReference type="Proteomes" id="UP000007819">
    <property type="component" value="Unassembled WGS sequence"/>
</dbReference>
<dbReference type="KEGG" id="api:115034849"/>
<feature type="compositionally biased region" description="Polar residues" evidence="1">
    <location>
        <begin position="58"/>
        <end position="68"/>
    </location>
</feature>
<sequence>MVKKRLKNIDISSTDEDILLKPKQRTAKTASNLQFSSSCPTFSASEDDNCSSDENVKKNGTSRTLLNGWSPSPKKVKFYEGLKNPQNNSLTKDSYIYASKSSTVKKLSFSDDNNTSSNGT</sequence>
<evidence type="ECO:0000313" key="3">
    <source>
        <dbReference type="Proteomes" id="UP000007819"/>
    </source>
</evidence>